<dbReference type="AlphaFoldDB" id="A0AA39XRW3"/>
<sequence length="563" mass="62669">MPPKRGASASGSSTAKRARPNPPQGGEGDASEDEDSVDLTKIASLFDMNTSKKKSGFCVGFHRRFGTLTQDEFDDMLRLPDDPQWTDEMQANLMATWEGEDAMRQCLETEKTGNVKDQVTLWKEFCQFFRRVPTDLIGVDYFLARVPEAASRNNPQAMKRVACGTETPVWASTFCQALRDILLHPLWEDSIGTLAMVLQFAVIVRTNDKRTWPLVNKCGTKFVDRLIDEIKKEARLEPTARRSIEYMCKDANRRGGDEKKCQFYRLFMRICRAQSVDRVPILEGSFLDKPYCVKTEDLKVIGDALESLGSYEKPAMMGLDFIHDVTTFSRNEAAPPAVAAFIPDVLPKVVLRERRKRQLKLLSMPADEDNRSLQSSPEPEQARQPQAPGDRRQQAVEPVPGPSGAPAPEPNDNVQLLQLVRDIKRELDAMKESQGRIEESQVQISADVGQALQDLAAKLPAANDQFGGGYDGDDFANDFPSPGNDLAGPGNDLAGPGNDLAGPGNSPEPGNNISMGDHGNDADGLNAHQTMQVHQAMKEFVLTRAREWQKARGPRRHIREWIY</sequence>
<feature type="region of interest" description="Disordered" evidence="1">
    <location>
        <begin position="361"/>
        <end position="413"/>
    </location>
</feature>
<accession>A0AA39XRW3</accession>
<reference evidence="2" key="1">
    <citation type="submission" date="2023-06" db="EMBL/GenBank/DDBJ databases">
        <title>Genome-scale phylogeny and comparative genomics of the fungal order Sordariales.</title>
        <authorList>
            <consortium name="Lawrence Berkeley National Laboratory"/>
            <person name="Hensen N."/>
            <person name="Bonometti L."/>
            <person name="Westerberg I."/>
            <person name="Brannstrom I.O."/>
            <person name="Guillou S."/>
            <person name="Cros-Aarteil S."/>
            <person name="Calhoun S."/>
            <person name="Haridas S."/>
            <person name="Kuo A."/>
            <person name="Mondo S."/>
            <person name="Pangilinan J."/>
            <person name="Riley R."/>
            <person name="Labutti K."/>
            <person name="Andreopoulos B."/>
            <person name="Lipzen A."/>
            <person name="Chen C."/>
            <person name="Yanf M."/>
            <person name="Daum C."/>
            <person name="Ng V."/>
            <person name="Clum A."/>
            <person name="Steindorff A."/>
            <person name="Ohm R."/>
            <person name="Martin F."/>
            <person name="Silar P."/>
            <person name="Natvig D."/>
            <person name="Lalanne C."/>
            <person name="Gautier V."/>
            <person name="Ament-Velasquez S.L."/>
            <person name="Kruys A."/>
            <person name="Hutchinson M.I."/>
            <person name="Powell A.J."/>
            <person name="Barry K."/>
            <person name="Miller A.N."/>
            <person name="Grigoriev I.V."/>
            <person name="Debuchy R."/>
            <person name="Gladieux P."/>
            <person name="Thoren M.H."/>
            <person name="Johannesson H."/>
        </authorList>
    </citation>
    <scope>NUCLEOTIDE SEQUENCE</scope>
    <source>
        <strain evidence="2">SMH2532-1</strain>
    </source>
</reference>
<feature type="region of interest" description="Disordered" evidence="1">
    <location>
        <begin position="1"/>
        <end position="35"/>
    </location>
</feature>
<dbReference type="EMBL" id="JAULSV010000007">
    <property type="protein sequence ID" value="KAK0639091.1"/>
    <property type="molecule type" value="Genomic_DNA"/>
</dbReference>
<gene>
    <name evidence="2" type="ORF">B0T16DRAFT_422414</name>
</gene>
<evidence type="ECO:0000313" key="3">
    <source>
        <dbReference type="Proteomes" id="UP001174936"/>
    </source>
</evidence>
<protein>
    <submittedName>
        <fullName evidence="2">Uncharacterized protein</fullName>
    </submittedName>
</protein>
<organism evidence="2 3">
    <name type="scientific">Cercophora newfieldiana</name>
    <dbReference type="NCBI Taxonomy" id="92897"/>
    <lineage>
        <taxon>Eukaryota</taxon>
        <taxon>Fungi</taxon>
        <taxon>Dikarya</taxon>
        <taxon>Ascomycota</taxon>
        <taxon>Pezizomycotina</taxon>
        <taxon>Sordariomycetes</taxon>
        <taxon>Sordariomycetidae</taxon>
        <taxon>Sordariales</taxon>
        <taxon>Lasiosphaeriaceae</taxon>
        <taxon>Cercophora</taxon>
    </lineage>
</organism>
<keyword evidence="3" id="KW-1185">Reference proteome</keyword>
<evidence type="ECO:0000313" key="2">
    <source>
        <dbReference type="EMBL" id="KAK0639091.1"/>
    </source>
</evidence>
<dbReference type="Proteomes" id="UP001174936">
    <property type="component" value="Unassembled WGS sequence"/>
</dbReference>
<evidence type="ECO:0000256" key="1">
    <source>
        <dbReference type="SAM" id="MobiDB-lite"/>
    </source>
</evidence>
<name>A0AA39XRW3_9PEZI</name>
<feature type="compositionally biased region" description="Low complexity" evidence="1">
    <location>
        <begin position="374"/>
        <end position="388"/>
    </location>
</feature>
<comment type="caution">
    <text evidence="2">The sequence shown here is derived from an EMBL/GenBank/DDBJ whole genome shotgun (WGS) entry which is preliminary data.</text>
</comment>
<proteinExistence type="predicted"/>
<feature type="region of interest" description="Disordered" evidence="1">
    <location>
        <begin position="469"/>
        <end position="525"/>
    </location>
</feature>
<feature type="compositionally biased region" description="Pro residues" evidence="1">
    <location>
        <begin position="399"/>
        <end position="409"/>
    </location>
</feature>